<dbReference type="PANTHER" id="PTHR42208">
    <property type="entry name" value="HEAVY METAL TRANSPORTER-RELATED"/>
    <property type="match status" value="1"/>
</dbReference>
<feature type="transmembrane region" description="Helical" evidence="1">
    <location>
        <begin position="136"/>
        <end position="158"/>
    </location>
</feature>
<evidence type="ECO:0000256" key="1">
    <source>
        <dbReference type="SAM" id="Phobius"/>
    </source>
</evidence>
<name>A0A5C5WKP5_9BACT</name>
<feature type="transmembrane region" description="Helical" evidence="1">
    <location>
        <begin position="164"/>
        <end position="187"/>
    </location>
</feature>
<evidence type="ECO:0000259" key="2">
    <source>
        <dbReference type="Pfam" id="PF13386"/>
    </source>
</evidence>
<gene>
    <name evidence="3" type="ORF">Pla22_40170</name>
</gene>
<dbReference type="InterPro" id="IPR039447">
    <property type="entry name" value="UreH-like_TM_dom"/>
</dbReference>
<feature type="transmembrane region" description="Helical" evidence="1">
    <location>
        <begin position="51"/>
        <end position="71"/>
    </location>
</feature>
<feature type="transmembrane region" description="Helical" evidence="1">
    <location>
        <begin position="199"/>
        <end position="217"/>
    </location>
</feature>
<proteinExistence type="predicted"/>
<organism evidence="3 4">
    <name type="scientific">Rubripirellula amarantea</name>
    <dbReference type="NCBI Taxonomy" id="2527999"/>
    <lineage>
        <taxon>Bacteria</taxon>
        <taxon>Pseudomonadati</taxon>
        <taxon>Planctomycetota</taxon>
        <taxon>Planctomycetia</taxon>
        <taxon>Pirellulales</taxon>
        <taxon>Pirellulaceae</taxon>
        <taxon>Rubripirellula</taxon>
    </lineage>
</organism>
<dbReference type="AlphaFoldDB" id="A0A5C5WKP5"/>
<keyword evidence="1" id="KW-0812">Transmembrane</keyword>
<keyword evidence="4" id="KW-1185">Reference proteome</keyword>
<dbReference type="Proteomes" id="UP000316598">
    <property type="component" value="Unassembled WGS sequence"/>
</dbReference>
<reference evidence="3 4" key="1">
    <citation type="submission" date="2019-02" db="EMBL/GenBank/DDBJ databases">
        <title>Deep-cultivation of Planctomycetes and their phenomic and genomic characterization uncovers novel biology.</title>
        <authorList>
            <person name="Wiegand S."/>
            <person name="Jogler M."/>
            <person name="Boedeker C."/>
            <person name="Pinto D."/>
            <person name="Vollmers J."/>
            <person name="Rivas-Marin E."/>
            <person name="Kohn T."/>
            <person name="Peeters S.H."/>
            <person name="Heuer A."/>
            <person name="Rast P."/>
            <person name="Oberbeckmann S."/>
            <person name="Bunk B."/>
            <person name="Jeske O."/>
            <person name="Meyerdierks A."/>
            <person name="Storesund J.E."/>
            <person name="Kallscheuer N."/>
            <person name="Luecker S."/>
            <person name="Lage O.M."/>
            <person name="Pohl T."/>
            <person name="Merkel B.J."/>
            <person name="Hornburger P."/>
            <person name="Mueller R.-W."/>
            <person name="Bruemmer F."/>
            <person name="Labrenz M."/>
            <person name="Spormann A.M."/>
            <person name="Op Den Camp H."/>
            <person name="Overmann J."/>
            <person name="Amann R."/>
            <person name="Jetten M.S.M."/>
            <person name="Mascher T."/>
            <person name="Medema M.H."/>
            <person name="Devos D.P."/>
            <person name="Kaster A.-K."/>
            <person name="Ovreas L."/>
            <person name="Rohde M."/>
            <person name="Galperin M.Y."/>
            <person name="Jogler C."/>
        </authorList>
    </citation>
    <scope>NUCLEOTIDE SEQUENCE [LARGE SCALE GENOMIC DNA]</scope>
    <source>
        <strain evidence="3 4">Pla22</strain>
    </source>
</reference>
<protein>
    <recommendedName>
        <fullName evidence="2">Urease accessory protein UreH-like transmembrane domain-containing protein</fullName>
    </recommendedName>
</protein>
<feature type="transmembrane region" description="Helical" evidence="1">
    <location>
        <begin position="77"/>
        <end position="95"/>
    </location>
</feature>
<dbReference type="PANTHER" id="PTHR42208:SF1">
    <property type="entry name" value="HEAVY METAL TRANSPORTER"/>
    <property type="match status" value="1"/>
</dbReference>
<dbReference type="Pfam" id="PF13386">
    <property type="entry name" value="DsbD_2"/>
    <property type="match status" value="1"/>
</dbReference>
<evidence type="ECO:0000313" key="3">
    <source>
        <dbReference type="EMBL" id="TWT51240.1"/>
    </source>
</evidence>
<keyword evidence="1" id="KW-0472">Membrane</keyword>
<sequence>MLAFGIAIFTASLLGSLHCVGMCGPFALWATGTDKRASVIGAYHFGRLTTYLSAGLAAGLIGSTLTITGEVAGFQSLAAKIAGTTLVVVGLTQLIGRYRAYHRTTDSTEGPKPSKIAGYLHAAKPLIASQGPVGRAYLGGLLTTWLPCGWLYLFVLVAGGTGNVVSSLVVMTAFWIGTLPALSGLILGVHTLSDRFRSLIPIATSVLLILTGMYTATGRATADLTQMNPDAIVRGVNADPSAATLEKLCDEPLPCCQCGQHAKTSDD</sequence>
<accession>A0A5C5WKP5</accession>
<feature type="transmembrane region" description="Helical" evidence="1">
    <location>
        <begin position="6"/>
        <end position="30"/>
    </location>
</feature>
<comment type="caution">
    <text evidence="3">The sequence shown here is derived from an EMBL/GenBank/DDBJ whole genome shotgun (WGS) entry which is preliminary data.</text>
</comment>
<dbReference type="EMBL" id="SJPI01000002">
    <property type="protein sequence ID" value="TWT51240.1"/>
    <property type="molecule type" value="Genomic_DNA"/>
</dbReference>
<evidence type="ECO:0000313" key="4">
    <source>
        <dbReference type="Proteomes" id="UP000316598"/>
    </source>
</evidence>
<feature type="domain" description="Urease accessory protein UreH-like transmembrane" evidence="2">
    <location>
        <begin position="7"/>
        <end position="214"/>
    </location>
</feature>
<keyword evidence="1" id="KW-1133">Transmembrane helix</keyword>